<organism evidence="2 3">
    <name type="scientific">Roseimicrobium gellanilyticum</name>
    <dbReference type="NCBI Taxonomy" id="748857"/>
    <lineage>
        <taxon>Bacteria</taxon>
        <taxon>Pseudomonadati</taxon>
        <taxon>Verrucomicrobiota</taxon>
        <taxon>Verrucomicrobiia</taxon>
        <taxon>Verrucomicrobiales</taxon>
        <taxon>Verrucomicrobiaceae</taxon>
        <taxon>Roseimicrobium</taxon>
    </lineage>
</organism>
<comment type="caution">
    <text evidence="2">The sequence shown here is derived from an EMBL/GenBank/DDBJ whole genome shotgun (WGS) entry which is preliminary data.</text>
</comment>
<feature type="transmembrane region" description="Helical" evidence="1">
    <location>
        <begin position="120"/>
        <end position="142"/>
    </location>
</feature>
<dbReference type="EMBL" id="QNRR01000003">
    <property type="protein sequence ID" value="RBP45176.1"/>
    <property type="molecule type" value="Genomic_DNA"/>
</dbReference>
<proteinExistence type="predicted"/>
<protein>
    <submittedName>
        <fullName evidence="2">Uncharacterized protein</fullName>
    </submittedName>
</protein>
<evidence type="ECO:0000313" key="2">
    <source>
        <dbReference type="EMBL" id="RBP45176.1"/>
    </source>
</evidence>
<keyword evidence="1" id="KW-0472">Membrane</keyword>
<keyword evidence="3" id="KW-1185">Reference proteome</keyword>
<sequence length="159" mass="16441">MPQYTQICRAAAVLLLLSTGLLAVGVTCLALVAVFGLAFLQQVYAELGQVVPLSPPVVGWGAAAVVAPSLVLVVFYFIVLTRVPSVAVATAGWIASSAFYLGLTLLFVTILSGRVETGSALFSLPIWMLTAFAAGASAYLAVACRRPVAPQPPPMPAAH</sequence>
<feature type="transmembrane region" description="Helical" evidence="1">
    <location>
        <begin position="12"/>
        <end position="40"/>
    </location>
</feature>
<keyword evidence="1" id="KW-1133">Transmembrane helix</keyword>
<feature type="transmembrane region" description="Helical" evidence="1">
    <location>
        <begin position="60"/>
        <end position="79"/>
    </location>
</feature>
<dbReference type="RefSeq" id="WP_113958307.1">
    <property type="nucleotide sequence ID" value="NZ_QNRR01000003.1"/>
</dbReference>
<evidence type="ECO:0000313" key="3">
    <source>
        <dbReference type="Proteomes" id="UP000253426"/>
    </source>
</evidence>
<evidence type="ECO:0000256" key="1">
    <source>
        <dbReference type="SAM" id="Phobius"/>
    </source>
</evidence>
<reference evidence="2 3" key="1">
    <citation type="submission" date="2018-06" db="EMBL/GenBank/DDBJ databases">
        <title>Genomic Encyclopedia of Type Strains, Phase IV (KMG-IV): sequencing the most valuable type-strain genomes for metagenomic binning, comparative biology and taxonomic classification.</title>
        <authorList>
            <person name="Goeker M."/>
        </authorList>
    </citation>
    <scope>NUCLEOTIDE SEQUENCE [LARGE SCALE GENOMIC DNA]</scope>
    <source>
        <strain evidence="2 3">DSM 25532</strain>
    </source>
</reference>
<accession>A0A366HNV2</accession>
<feature type="transmembrane region" description="Helical" evidence="1">
    <location>
        <begin position="86"/>
        <end position="108"/>
    </location>
</feature>
<name>A0A366HNV2_9BACT</name>
<gene>
    <name evidence="2" type="ORF">DES53_103173</name>
</gene>
<dbReference type="Proteomes" id="UP000253426">
    <property type="component" value="Unassembled WGS sequence"/>
</dbReference>
<dbReference type="AlphaFoldDB" id="A0A366HNV2"/>
<keyword evidence="1" id="KW-0812">Transmembrane</keyword>